<reference evidence="2" key="1">
    <citation type="journal article" date="2017" name="bioRxiv">
        <title>Comparative analysis of the genomes of Stylophora pistillata and Acropora digitifera provides evidence for extensive differences between species of corals.</title>
        <authorList>
            <person name="Voolstra C.R."/>
            <person name="Li Y."/>
            <person name="Liew Y.J."/>
            <person name="Baumgarten S."/>
            <person name="Zoccola D."/>
            <person name="Flot J.-F."/>
            <person name="Tambutte S."/>
            <person name="Allemand D."/>
            <person name="Aranda M."/>
        </authorList>
    </citation>
    <scope>NUCLEOTIDE SEQUENCE [LARGE SCALE GENOMIC DNA]</scope>
</reference>
<protein>
    <submittedName>
        <fullName evidence="1">Uncharacterized protein</fullName>
    </submittedName>
</protein>
<accession>A0A2B4S7K5</accession>
<dbReference type="Proteomes" id="UP000225706">
    <property type="component" value="Unassembled WGS sequence"/>
</dbReference>
<organism evidence="1 2">
    <name type="scientific">Stylophora pistillata</name>
    <name type="common">Smooth cauliflower coral</name>
    <dbReference type="NCBI Taxonomy" id="50429"/>
    <lineage>
        <taxon>Eukaryota</taxon>
        <taxon>Metazoa</taxon>
        <taxon>Cnidaria</taxon>
        <taxon>Anthozoa</taxon>
        <taxon>Hexacorallia</taxon>
        <taxon>Scleractinia</taxon>
        <taxon>Astrocoeniina</taxon>
        <taxon>Pocilloporidae</taxon>
        <taxon>Stylophora</taxon>
    </lineage>
</organism>
<dbReference type="AlphaFoldDB" id="A0A2B4S7K5"/>
<comment type="caution">
    <text evidence="1">The sequence shown here is derived from an EMBL/GenBank/DDBJ whole genome shotgun (WGS) entry which is preliminary data.</text>
</comment>
<evidence type="ECO:0000313" key="2">
    <source>
        <dbReference type="Proteomes" id="UP000225706"/>
    </source>
</evidence>
<evidence type="ECO:0000313" key="1">
    <source>
        <dbReference type="EMBL" id="PFX25069.1"/>
    </source>
</evidence>
<sequence>MDELLDTMEFHSDDDSLKRVIRDAEQYLIDFAPSETDYDRTWELRSQVMQAFLEFVRYHHDGAISSCKKHLLFTDDDTTPIKKDSAKPMGVTTDLEDYPSKACVILDEVLSCVDEQAKMDDLDKIKSRIHHSMQY</sequence>
<gene>
    <name evidence="1" type="ORF">AWC38_SpisGene10315</name>
</gene>
<name>A0A2B4S7K5_STYPI</name>
<dbReference type="EMBL" id="LSMT01000160">
    <property type="protein sequence ID" value="PFX25069.1"/>
    <property type="molecule type" value="Genomic_DNA"/>
</dbReference>
<keyword evidence="2" id="KW-1185">Reference proteome</keyword>
<proteinExistence type="predicted"/>